<organism evidence="2 3">
    <name type="scientific">Pseudoxanthomonas mexicana</name>
    <dbReference type="NCBI Taxonomy" id="128785"/>
    <lineage>
        <taxon>Bacteria</taxon>
        <taxon>Pseudomonadati</taxon>
        <taxon>Pseudomonadota</taxon>
        <taxon>Gammaproteobacteria</taxon>
        <taxon>Lysobacterales</taxon>
        <taxon>Lysobacteraceae</taxon>
        <taxon>Pseudoxanthomonas</taxon>
    </lineage>
</organism>
<dbReference type="Proteomes" id="UP000515838">
    <property type="component" value="Chromosome"/>
</dbReference>
<reference evidence="2 3" key="1">
    <citation type="submission" date="2020-08" db="EMBL/GenBank/DDBJ databases">
        <title>Streptomycin Non-resistant strain, P. mexicana.</title>
        <authorList>
            <person name="Ganesh-Kumar S."/>
            <person name="Zhe T."/>
            <person name="Yu Z."/>
            <person name="Min Y."/>
        </authorList>
    </citation>
    <scope>NUCLEOTIDE SEQUENCE [LARGE SCALE GENOMIC DNA]</scope>
    <source>
        <strain evidence="2 3">GTZY2</strain>
    </source>
</reference>
<dbReference type="EMBL" id="CP060731">
    <property type="protein sequence ID" value="QNN76594.1"/>
    <property type="molecule type" value="Genomic_DNA"/>
</dbReference>
<dbReference type="RefSeq" id="WP_187572368.1">
    <property type="nucleotide sequence ID" value="NZ_CP060731.1"/>
</dbReference>
<accession>A0A7G9T919</accession>
<protein>
    <submittedName>
        <fullName evidence="2">Uncharacterized protein</fullName>
    </submittedName>
</protein>
<dbReference type="GeneID" id="81471626"/>
<dbReference type="AlphaFoldDB" id="A0A7G9T919"/>
<evidence type="ECO:0000313" key="3">
    <source>
        <dbReference type="Proteomes" id="UP000515838"/>
    </source>
</evidence>
<feature type="compositionally biased region" description="Acidic residues" evidence="1">
    <location>
        <begin position="76"/>
        <end position="98"/>
    </location>
</feature>
<evidence type="ECO:0000256" key="1">
    <source>
        <dbReference type="SAM" id="MobiDB-lite"/>
    </source>
</evidence>
<gene>
    <name evidence="2" type="ORF">IAE60_11625</name>
</gene>
<sequence>MIQGNEFVSNLIRFMESLGGSPHLAGASADDFVAAMDKYHVPVAARQALLDRDIRAICEFEKARDVMFCMIATPDGAEEQDLPEQDDVPEPGEEQREE</sequence>
<evidence type="ECO:0000313" key="2">
    <source>
        <dbReference type="EMBL" id="QNN76594.1"/>
    </source>
</evidence>
<proteinExistence type="predicted"/>
<feature type="region of interest" description="Disordered" evidence="1">
    <location>
        <begin position="74"/>
        <end position="98"/>
    </location>
</feature>
<name>A0A7G9T919_PSEMX</name>